<evidence type="ECO:0000313" key="2">
    <source>
        <dbReference type="Proteomes" id="UP000006591"/>
    </source>
</evidence>
<sequence length="209" mass="22464">MRGPYPCIPALDLDATVGFSSAPAPCPKLRLAGAPTSLTASEGRESPAAAVLAAAWLCRRWLGRRRAAWLCRRWLGRRRGGGGEEGVGGGAACFAARVAPGGGATERMQILSISKMEKRRQTGHKVKVFIPDMSREKGTRCTPHLTLKGNASTQLFFLGLASPRLASAHLPSHSIPPPLLRISLSACARRFLRALTTRFGGRSEMGQWH</sequence>
<dbReference type="AlphaFoldDB" id="A0A0E0HF08"/>
<dbReference type="Gramene" id="ONIVA05G18710.3">
    <property type="protein sequence ID" value="ONIVA05G18710.3"/>
    <property type="gene ID" value="ONIVA05G18710"/>
</dbReference>
<dbReference type="EnsemblPlants" id="ONIVA05G18710.3">
    <property type="protein sequence ID" value="ONIVA05G18710.3"/>
    <property type="gene ID" value="ONIVA05G18710"/>
</dbReference>
<reference evidence="1" key="1">
    <citation type="submission" date="2015-04" db="UniProtKB">
        <authorList>
            <consortium name="EnsemblPlants"/>
        </authorList>
    </citation>
    <scope>IDENTIFICATION</scope>
    <source>
        <strain evidence="1">SL10</strain>
    </source>
</reference>
<accession>A0A0E0HF08</accession>
<dbReference type="HOGENOM" id="CLU_1317284_0_0_1"/>
<proteinExistence type="predicted"/>
<evidence type="ECO:0000313" key="1">
    <source>
        <dbReference type="EnsemblPlants" id="ONIVA05G18710.3"/>
    </source>
</evidence>
<organism evidence="1">
    <name type="scientific">Oryza nivara</name>
    <name type="common">Indian wild rice</name>
    <name type="synonym">Oryza sativa f. spontanea</name>
    <dbReference type="NCBI Taxonomy" id="4536"/>
    <lineage>
        <taxon>Eukaryota</taxon>
        <taxon>Viridiplantae</taxon>
        <taxon>Streptophyta</taxon>
        <taxon>Embryophyta</taxon>
        <taxon>Tracheophyta</taxon>
        <taxon>Spermatophyta</taxon>
        <taxon>Magnoliopsida</taxon>
        <taxon>Liliopsida</taxon>
        <taxon>Poales</taxon>
        <taxon>Poaceae</taxon>
        <taxon>BOP clade</taxon>
        <taxon>Oryzoideae</taxon>
        <taxon>Oryzeae</taxon>
        <taxon>Oryzinae</taxon>
        <taxon>Oryza</taxon>
    </lineage>
</organism>
<keyword evidence="2" id="KW-1185">Reference proteome</keyword>
<reference evidence="1" key="2">
    <citation type="submission" date="2018-04" db="EMBL/GenBank/DDBJ databases">
        <title>OnivRS2 (Oryza nivara Reference Sequence Version 2).</title>
        <authorList>
            <person name="Zhang J."/>
            <person name="Kudrna D."/>
            <person name="Lee S."/>
            <person name="Talag J."/>
            <person name="Rajasekar S."/>
            <person name="Welchert J."/>
            <person name="Hsing Y.-I."/>
            <person name="Wing R.A."/>
        </authorList>
    </citation>
    <scope>NUCLEOTIDE SEQUENCE [LARGE SCALE GENOMIC DNA]</scope>
    <source>
        <strain evidence="1">SL10</strain>
    </source>
</reference>
<dbReference type="Proteomes" id="UP000006591">
    <property type="component" value="Chromosome 5"/>
</dbReference>
<name>A0A0E0HF08_ORYNI</name>
<protein>
    <submittedName>
        <fullName evidence="1">S-acyltransferase</fullName>
    </submittedName>
</protein>